<keyword evidence="2" id="KW-0456">Lyase</keyword>
<keyword evidence="5" id="KW-1185">Reference proteome</keyword>
<evidence type="ECO:0000259" key="3">
    <source>
        <dbReference type="SMART" id="SM01007"/>
    </source>
</evidence>
<evidence type="ECO:0000256" key="1">
    <source>
        <dbReference type="ARBA" id="ARBA00022723"/>
    </source>
</evidence>
<organism evidence="4 5">
    <name type="scientific">Rugosimonospora acidiphila</name>
    <dbReference type="NCBI Taxonomy" id="556531"/>
    <lineage>
        <taxon>Bacteria</taxon>
        <taxon>Bacillati</taxon>
        <taxon>Actinomycetota</taxon>
        <taxon>Actinomycetes</taxon>
        <taxon>Micromonosporales</taxon>
        <taxon>Micromonosporaceae</taxon>
        <taxon>Rugosimonospora</taxon>
    </lineage>
</organism>
<keyword evidence="1" id="KW-0479">Metal-binding</keyword>
<dbReference type="PANTHER" id="PTHR22789:SF0">
    <property type="entry name" value="3-OXO-TETRONATE 4-PHOSPHATE DECARBOXYLASE-RELATED"/>
    <property type="match status" value="1"/>
</dbReference>
<dbReference type="RefSeq" id="WP_345638182.1">
    <property type="nucleotide sequence ID" value="NZ_BAABJQ010000040.1"/>
</dbReference>
<feature type="domain" description="Class II aldolase/adducin N-terminal" evidence="3">
    <location>
        <begin position="8"/>
        <end position="194"/>
    </location>
</feature>
<evidence type="ECO:0000313" key="4">
    <source>
        <dbReference type="EMBL" id="GAA5199876.1"/>
    </source>
</evidence>
<comment type="caution">
    <text evidence="4">The sequence shown here is derived from an EMBL/GenBank/DDBJ whole genome shotgun (WGS) entry which is preliminary data.</text>
</comment>
<evidence type="ECO:0000256" key="2">
    <source>
        <dbReference type="ARBA" id="ARBA00023239"/>
    </source>
</evidence>
<protein>
    <submittedName>
        <fullName evidence="4">Class II aldolase/adducin family protein</fullName>
    </submittedName>
</protein>
<dbReference type="Pfam" id="PF00596">
    <property type="entry name" value="Aldolase_II"/>
    <property type="match status" value="1"/>
</dbReference>
<dbReference type="InterPro" id="IPR050197">
    <property type="entry name" value="Aldolase_class_II_sugar_metab"/>
</dbReference>
<dbReference type="Gene3D" id="3.40.225.10">
    <property type="entry name" value="Class II aldolase/adducin N-terminal domain"/>
    <property type="match status" value="1"/>
</dbReference>
<dbReference type="InterPro" id="IPR001303">
    <property type="entry name" value="Aldolase_II/adducin_N"/>
</dbReference>
<accession>A0ABP9SRC1</accession>
<reference evidence="5" key="1">
    <citation type="journal article" date="2019" name="Int. J. Syst. Evol. Microbiol.">
        <title>The Global Catalogue of Microorganisms (GCM) 10K type strain sequencing project: providing services to taxonomists for standard genome sequencing and annotation.</title>
        <authorList>
            <consortium name="The Broad Institute Genomics Platform"/>
            <consortium name="The Broad Institute Genome Sequencing Center for Infectious Disease"/>
            <person name="Wu L."/>
            <person name="Ma J."/>
        </authorList>
    </citation>
    <scope>NUCLEOTIDE SEQUENCE [LARGE SCALE GENOMIC DNA]</scope>
    <source>
        <strain evidence="5">JCM 18304</strain>
    </source>
</reference>
<name>A0ABP9SRC1_9ACTN</name>
<dbReference type="SMART" id="SM01007">
    <property type="entry name" value="Aldolase_II"/>
    <property type="match status" value="1"/>
</dbReference>
<dbReference type="EMBL" id="BAABJQ010000040">
    <property type="protein sequence ID" value="GAA5199876.1"/>
    <property type="molecule type" value="Genomic_DNA"/>
</dbReference>
<dbReference type="SUPFAM" id="SSF53639">
    <property type="entry name" value="AraD/HMP-PK domain-like"/>
    <property type="match status" value="1"/>
</dbReference>
<dbReference type="Proteomes" id="UP001501570">
    <property type="component" value="Unassembled WGS sequence"/>
</dbReference>
<dbReference type="InterPro" id="IPR036409">
    <property type="entry name" value="Aldolase_II/adducin_N_sf"/>
</dbReference>
<proteinExistence type="predicted"/>
<dbReference type="PANTHER" id="PTHR22789">
    <property type="entry name" value="FUCULOSE PHOSPHATE ALDOLASE"/>
    <property type="match status" value="1"/>
</dbReference>
<gene>
    <name evidence="4" type="ORF">GCM10023322_76480</name>
</gene>
<evidence type="ECO:0000313" key="5">
    <source>
        <dbReference type="Proteomes" id="UP001501570"/>
    </source>
</evidence>
<sequence length="259" mass="28239">MSDEQVRDDVRDACRILALFGVLNDVVGHVSARPSDDEVLLRCRTPDEEGLLFTRSSQVASLAFKEGRVYGDQNGPTIPIEWPIHAAIYEARPDIGAVVHAHPPGALMCGLAGVEVLPMRVYDYAPIRVILEGVPTYPSAAMIDRPERAEGLVAALGDKHVCLMRGHGIVATGATVREATIRAIAYESAARMTWRLANSGREIIHLSAEEIGDSSGSSSQGDTAAAVHDGWADWSWRYYRRLLAERDAGRMVPVEKGWP</sequence>